<name>A0ABT1KYI7_9ACTN</name>
<dbReference type="InterPro" id="IPR027417">
    <property type="entry name" value="P-loop_NTPase"/>
</dbReference>
<dbReference type="PROSITE" id="PS51755">
    <property type="entry name" value="OMPR_PHOB"/>
    <property type="match status" value="1"/>
</dbReference>
<keyword evidence="2" id="KW-0805">Transcription regulation</keyword>
<keyword evidence="4" id="KW-0804">Transcription</keyword>
<gene>
    <name evidence="7" type="ORF">NCI01_13495</name>
</gene>
<dbReference type="Pfam" id="PF13191">
    <property type="entry name" value="AAA_16"/>
    <property type="match status" value="1"/>
</dbReference>
<dbReference type="PANTHER" id="PTHR35807">
    <property type="entry name" value="TRANSCRIPTIONAL REGULATOR REDD-RELATED"/>
    <property type="match status" value="1"/>
</dbReference>
<dbReference type="Proteomes" id="UP001204524">
    <property type="component" value="Unassembled WGS sequence"/>
</dbReference>
<evidence type="ECO:0000259" key="6">
    <source>
        <dbReference type="PROSITE" id="PS51755"/>
    </source>
</evidence>
<dbReference type="SMART" id="SM01043">
    <property type="entry name" value="BTAD"/>
    <property type="match status" value="1"/>
</dbReference>
<dbReference type="Gene3D" id="3.40.50.300">
    <property type="entry name" value="P-loop containing nucleotide triphosphate hydrolases"/>
    <property type="match status" value="1"/>
</dbReference>
<dbReference type="Pfam" id="PF00486">
    <property type="entry name" value="Trans_reg_C"/>
    <property type="match status" value="1"/>
</dbReference>
<dbReference type="RefSeq" id="WP_254182002.1">
    <property type="nucleotide sequence ID" value="NZ_JANARS010000005.1"/>
</dbReference>
<evidence type="ECO:0000256" key="2">
    <source>
        <dbReference type="ARBA" id="ARBA00023015"/>
    </source>
</evidence>
<dbReference type="InterPro" id="IPR016032">
    <property type="entry name" value="Sig_transdc_resp-reg_C-effctor"/>
</dbReference>
<dbReference type="SUPFAM" id="SSF48452">
    <property type="entry name" value="TPR-like"/>
    <property type="match status" value="1"/>
</dbReference>
<evidence type="ECO:0000313" key="8">
    <source>
        <dbReference type="Proteomes" id="UP001204524"/>
    </source>
</evidence>
<reference evidence="7 8" key="1">
    <citation type="submission" date="2022-06" db="EMBL/GenBank/DDBJ databases">
        <authorList>
            <person name="So Y."/>
        </authorList>
    </citation>
    <scope>NUCLEOTIDE SEQUENCE [LARGE SCALE GENOMIC DNA]</scope>
    <source>
        <strain evidence="7 8">STR3</strain>
    </source>
</reference>
<evidence type="ECO:0000256" key="4">
    <source>
        <dbReference type="ARBA" id="ARBA00023163"/>
    </source>
</evidence>
<dbReference type="Gene3D" id="1.25.40.10">
    <property type="entry name" value="Tetratricopeptide repeat domain"/>
    <property type="match status" value="1"/>
</dbReference>
<sequence length="1109" mass="118375">MALTYVAFGETAVVVDGVSVPVTRGRERGVLCALLAAHGEHVPAERLAIEVWGAEASDRVLASVQVAVSRLRRLLEPRRRPGDRSALVSTAAGYAIAADIADVDTWAFEAAARDALGAGDGREALAATDAALACWTGTPYATVDGQLVRAAADRLVELRLAVQEQRIRALLEVGRAEDALRDAAEVAGQNPYSERLWALLALAQYRCARQADALATLRALRERLSDELGVDPSAEVRTLEQRLLRQDPDLMVPARVPDDALGHLDAVAGAGDARGTAHDPARGPVTVGREDTTRFASAVVARAGTTGRTRFLLVAGEPGIGKSRLAQDVARRAGDDGWRVVVGRAHEGGYAPALWPWLAMVRELAADDGESASDPRLAPLLDDADVEDTGAGAGLRMFDAVVDLLARSAARRPLLVVLEDVHWADSTSLQLLRHLADTAPDAPLAVVITRRTTETVTGDQLVDTMATLARAGAERLRVDGLDRAGVGDLLESTLGSSVVGAELVRHVSSVTAGNPFFVLQYARLLASLPDLASVEPATLPVPDGITDVLRQRIERLSPEGIGLLTAAAVVNRTIDTALVAELSGLDVDRSLELLDQAVASGLAEEHEHGYAFVHALAREALSSRMGAARRMHLHDRAARILEQRGGDDRDAAADVAHHAQLAAPLGAEQARRAVVWLSRAAEVAAARSAHQEALDLWSLALTHARSESSEAARAQRGRAAALLRLGRTPEARTAVEEAVETARDLARWDLVAEAAAILGGAGVWSWREHGKVDHEFIGMLTEAAEHLELAPRARVLATLQMEHYYGPRGDVVQEYGDESVRIARSMGDRALLDEMLMVRMVGMMGSGDMTGRVELVEELVARRPRGEIELAALFYLGLLRYECLQVEAADDAMARCGAAAEALRHSGVDIPLAWWHWARAHDAESPEAGALGDRALEMHRRAGFIAARELECLHALHSRPVGASVPPSAVALAAGGSAALRAVTAWALVEDGDLDGARDVLGPAAPVQEITYSSTVGRCLRVAVLAALRDLDGVRETMPLIEPYLGVPANYGSIFHYGVVDHFHALGLEALGDPRAAEAAARAVELNARLECRPWQRRSQVLAGRLGAR</sequence>
<feature type="domain" description="OmpR/PhoB-type" evidence="6">
    <location>
        <begin position="1"/>
        <end position="98"/>
    </location>
</feature>
<dbReference type="Pfam" id="PF03704">
    <property type="entry name" value="BTAD"/>
    <property type="match status" value="1"/>
</dbReference>
<dbReference type="InterPro" id="IPR041664">
    <property type="entry name" value="AAA_16"/>
</dbReference>
<protein>
    <submittedName>
        <fullName evidence="7">AAA family ATPase</fullName>
    </submittedName>
</protein>
<dbReference type="InterPro" id="IPR051677">
    <property type="entry name" value="AfsR-DnrI-RedD_regulator"/>
</dbReference>
<evidence type="ECO:0000256" key="1">
    <source>
        <dbReference type="ARBA" id="ARBA00005820"/>
    </source>
</evidence>
<accession>A0ABT1KYI7</accession>
<evidence type="ECO:0000256" key="3">
    <source>
        <dbReference type="ARBA" id="ARBA00023125"/>
    </source>
</evidence>
<dbReference type="EMBL" id="JANARS010000005">
    <property type="protein sequence ID" value="MCP3422812.1"/>
    <property type="molecule type" value="Genomic_DNA"/>
</dbReference>
<comment type="similarity">
    <text evidence="1">Belongs to the AfsR/DnrI/RedD regulatory family.</text>
</comment>
<organism evidence="7 8">
    <name type="scientific">Nocardioides pinisoli</name>
    <dbReference type="NCBI Taxonomy" id="2950279"/>
    <lineage>
        <taxon>Bacteria</taxon>
        <taxon>Bacillati</taxon>
        <taxon>Actinomycetota</taxon>
        <taxon>Actinomycetes</taxon>
        <taxon>Propionibacteriales</taxon>
        <taxon>Nocardioidaceae</taxon>
        <taxon>Nocardioides</taxon>
    </lineage>
</organism>
<comment type="caution">
    <text evidence="7">The sequence shown here is derived from an EMBL/GenBank/DDBJ whole genome shotgun (WGS) entry which is preliminary data.</text>
</comment>
<dbReference type="SUPFAM" id="SSF52540">
    <property type="entry name" value="P-loop containing nucleoside triphosphate hydrolases"/>
    <property type="match status" value="1"/>
</dbReference>
<dbReference type="InterPro" id="IPR001867">
    <property type="entry name" value="OmpR/PhoB-type_DNA-bd"/>
</dbReference>
<keyword evidence="3 5" id="KW-0238">DNA-binding</keyword>
<feature type="DNA-binding region" description="OmpR/PhoB-type" evidence="5">
    <location>
        <begin position="1"/>
        <end position="98"/>
    </location>
</feature>
<dbReference type="SMART" id="SM00862">
    <property type="entry name" value="Trans_reg_C"/>
    <property type="match status" value="1"/>
</dbReference>
<dbReference type="InterPro" id="IPR036388">
    <property type="entry name" value="WH-like_DNA-bd_sf"/>
</dbReference>
<dbReference type="CDD" id="cd15831">
    <property type="entry name" value="BTAD"/>
    <property type="match status" value="1"/>
</dbReference>
<dbReference type="InterPro" id="IPR011990">
    <property type="entry name" value="TPR-like_helical_dom_sf"/>
</dbReference>
<keyword evidence="8" id="KW-1185">Reference proteome</keyword>
<dbReference type="PANTHER" id="PTHR35807:SF1">
    <property type="entry name" value="TRANSCRIPTIONAL REGULATOR REDD"/>
    <property type="match status" value="1"/>
</dbReference>
<dbReference type="Gene3D" id="1.10.10.10">
    <property type="entry name" value="Winged helix-like DNA-binding domain superfamily/Winged helix DNA-binding domain"/>
    <property type="match status" value="1"/>
</dbReference>
<evidence type="ECO:0000256" key="5">
    <source>
        <dbReference type="PROSITE-ProRule" id="PRU01091"/>
    </source>
</evidence>
<evidence type="ECO:0000313" key="7">
    <source>
        <dbReference type="EMBL" id="MCP3422812.1"/>
    </source>
</evidence>
<proteinExistence type="inferred from homology"/>
<dbReference type="InterPro" id="IPR005158">
    <property type="entry name" value="BTAD"/>
</dbReference>
<dbReference type="SUPFAM" id="SSF46894">
    <property type="entry name" value="C-terminal effector domain of the bipartite response regulators"/>
    <property type="match status" value="1"/>
</dbReference>